<dbReference type="PANTHER" id="PTHR48024:SF48">
    <property type="entry name" value="RRM DOMAIN-CONTAINING PROTEIN"/>
    <property type="match status" value="1"/>
</dbReference>
<dbReference type="Gene3D" id="3.30.70.330">
    <property type="match status" value="1"/>
</dbReference>
<feature type="domain" description="RRM" evidence="4">
    <location>
        <begin position="46"/>
        <end position="121"/>
    </location>
</feature>
<gene>
    <name evidence="5" type="ORF">VitviT2T_000871</name>
</gene>
<dbReference type="PROSITE" id="PS50102">
    <property type="entry name" value="RRM"/>
    <property type="match status" value="1"/>
</dbReference>
<keyword evidence="1 2" id="KW-0694">RNA-binding</keyword>
<evidence type="ECO:0000313" key="5">
    <source>
        <dbReference type="EMBL" id="WJZ81008.1"/>
    </source>
</evidence>
<feature type="compositionally biased region" description="Basic residues" evidence="3">
    <location>
        <begin position="1"/>
        <end position="24"/>
    </location>
</feature>
<evidence type="ECO:0000256" key="3">
    <source>
        <dbReference type="SAM" id="MobiDB-lite"/>
    </source>
</evidence>
<evidence type="ECO:0000256" key="2">
    <source>
        <dbReference type="PROSITE-ProRule" id="PRU00176"/>
    </source>
</evidence>
<dbReference type="EMBL" id="CP126648">
    <property type="protein sequence ID" value="WJZ81008.1"/>
    <property type="molecule type" value="Genomic_DNA"/>
</dbReference>
<dbReference type="InterPro" id="IPR035979">
    <property type="entry name" value="RBD_domain_sf"/>
</dbReference>
<evidence type="ECO:0000256" key="1">
    <source>
        <dbReference type="ARBA" id="ARBA00022884"/>
    </source>
</evidence>
<accession>A0ABY9BDV9</accession>
<sequence>MSRKREKPYHSRHALSSIAKRRRPSLLELPDSASRDAPATKHSSPGAVLVIGLSPECSVLDLKSRFEIYGCISRIRIDRDGVGYITFRSKDSADAAITASQDPSFGITIDSKRVQVLLAKDPNSAVGFGSNKDNGSSSKLLRAEVPLSRHGRSNKLVSSSAKPKTDPIAGLDVAFKGREMVAYDDIL</sequence>
<dbReference type="SMART" id="SM00360">
    <property type="entry name" value="RRM"/>
    <property type="match status" value="1"/>
</dbReference>
<keyword evidence="6" id="KW-1185">Reference proteome</keyword>
<dbReference type="SUPFAM" id="SSF54928">
    <property type="entry name" value="RNA-binding domain, RBD"/>
    <property type="match status" value="1"/>
</dbReference>
<reference evidence="5 6" key="1">
    <citation type="journal article" date="2023" name="Hortic Res">
        <title>The complete reference genome for grapevine (Vitis vinifera L.) genetics and breeding.</title>
        <authorList>
            <person name="Shi X."/>
            <person name="Cao S."/>
            <person name="Wang X."/>
            <person name="Huang S."/>
            <person name="Wang Y."/>
            <person name="Liu Z."/>
            <person name="Liu W."/>
            <person name="Leng X."/>
            <person name="Peng Y."/>
            <person name="Wang N."/>
            <person name="Wang Y."/>
            <person name="Ma Z."/>
            <person name="Xu X."/>
            <person name="Zhang F."/>
            <person name="Xue H."/>
            <person name="Zhong H."/>
            <person name="Wang Y."/>
            <person name="Zhang K."/>
            <person name="Velt A."/>
            <person name="Avia K."/>
            <person name="Holtgrawe D."/>
            <person name="Grimplet J."/>
            <person name="Matus J.T."/>
            <person name="Ware D."/>
            <person name="Wu X."/>
            <person name="Wang H."/>
            <person name="Liu C."/>
            <person name="Fang Y."/>
            <person name="Rustenholz C."/>
            <person name="Cheng Z."/>
            <person name="Xiao H."/>
            <person name="Zhou Y."/>
        </authorList>
    </citation>
    <scope>NUCLEOTIDE SEQUENCE [LARGE SCALE GENOMIC DNA]</scope>
    <source>
        <strain evidence="6">cv. Pinot noir / PN40024</strain>
        <tissue evidence="5">Leaf</tissue>
    </source>
</reference>
<organism evidence="5 6">
    <name type="scientific">Vitis vinifera</name>
    <name type="common">Grape</name>
    <dbReference type="NCBI Taxonomy" id="29760"/>
    <lineage>
        <taxon>Eukaryota</taxon>
        <taxon>Viridiplantae</taxon>
        <taxon>Streptophyta</taxon>
        <taxon>Embryophyta</taxon>
        <taxon>Tracheophyta</taxon>
        <taxon>Spermatophyta</taxon>
        <taxon>Magnoliopsida</taxon>
        <taxon>eudicotyledons</taxon>
        <taxon>Gunneridae</taxon>
        <taxon>Pentapetalae</taxon>
        <taxon>rosids</taxon>
        <taxon>Vitales</taxon>
        <taxon>Vitaceae</taxon>
        <taxon>Viteae</taxon>
        <taxon>Vitis</taxon>
    </lineage>
</organism>
<dbReference type="Pfam" id="PF00076">
    <property type="entry name" value="RRM_1"/>
    <property type="match status" value="1"/>
</dbReference>
<name>A0ABY9BDV9_VITVI</name>
<evidence type="ECO:0000313" key="6">
    <source>
        <dbReference type="Proteomes" id="UP001227230"/>
    </source>
</evidence>
<dbReference type="CDD" id="cd00590">
    <property type="entry name" value="RRM_SF"/>
    <property type="match status" value="1"/>
</dbReference>
<dbReference type="InterPro" id="IPR050886">
    <property type="entry name" value="RNA-binding_reg"/>
</dbReference>
<dbReference type="InterPro" id="IPR000504">
    <property type="entry name" value="RRM_dom"/>
</dbReference>
<proteinExistence type="predicted"/>
<evidence type="ECO:0000259" key="4">
    <source>
        <dbReference type="PROSITE" id="PS50102"/>
    </source>
</evidence>
<dbReference type="Proteomes" id="UP001227230">
    <property type="component" value="Chromosome 1"/>
</dbReference>
<feature type="region of interest" description="Disordered" evidence="3">
    <location>
        <begin position="1"/>
        <end position="43"/>
    </location>
</feature>
<dbReference type="InterPro" id="IPR012677">
    <property type="entry name" value="Nucleotide-bd_a/b_plait_sf"/>
</dbReference>
<protein>
    <recommendedName>
        <fullName evidence="4">RRM domain-containing protein</fullName>
    </recommendedName>
</protein>
<dbReference type="PANTHER" id="PTHR48024">
    <property type="entry name" value="GEO13361P1-RELATED"/>
    <property type="match status" value="1"/>
</dbReference>